<keyword evidence="8" id="KW-1185">Reference proteome</keyword>
<feature type="chain" id="PRO_5032961129" description="Solute-binding protein family 5 domain-containing protein" evidence="5">
    <location>
        <begin position="20"/>
        <end position="501"/>
    </location>
</feature>
<evidence type="ECO:0000256" key="3">
    <source>
        <dbReference type="ARBA" id="ARBA00022448"/>
    </source>
</evidence>
<evidence type="ECO:0000256" key="2">
    <source>
        <dbReference type="ARBA" id="ARBA00005695"/>
    </source>
</evidence>
<dbReference type="Proteomes" id="UP000442533">
    <property type="component" value="Unassembled WGS sequence"/>
</dbReference>
<dbReference type="Gene3D" id="3.40.190.10">
    <property type="entry name" value="Periplasmic binding protein-like II"/>
    <property type="match status" value="1"/>
</dbReference>
<comment type="caution">
    <text evidence="7">The sequence shown here is derived from an EMBL/GenBank/DDBJ whole genome shotgun (WGS) entry which is preliminary data.</text>
</comment>
<dbReference type="PIRSF" id="PIRSF002741">
    <property type="entry name" value="MppA"/>
    <property type="match status" value="1"/>
</dbReference>
<evidence type="ECO:0000256" key="5">
    <source>
        <dbReference type="SAM" id="SignalP"/>
    </source>
</evidence>
<organism evidence="7 8">
    <name type="scientific">Paracoccus limosus</name>
    <dbReference type="NCBI Taxonomy" id="913252"/>
    <lineage>
        <taxon>Bacteria</taxon>
        <taxon>Pseudomonadati</taxon>
        <taxon>Pseudomonadota</taxon>
        <taxon>Alphaproteobacteria</taxon>
        <taxon>Rhodobacterales</taxon>
        <taxon>Paracoccaceae</taxon>
        <taxon>Paracoccus</taxon>
    </lineage>
</organism>
<dbReference type="SUPFAM" id="SSF53850">
    <property type="entry name" value="Periplasmic binding protein-like II"/>
    <property type="match status" value="1"/>
</dbReference>
<keyword evidence="4 5" id="KW-0732">Signal</keyword>
<dbReference type="Gene3D" id="3.10.105.10">
    <property type="entry name" value="Dipeptide-binding Protein, Domain 3"/>
    <property type="match status" value="1"/>
</dbReference>
<reference evidence="7 8" key="1">
    <citation type="submission" date="2019-11" db="EMBL/GenBank/DDBJ databases">
        <authorList>
            <person name="Dong K."/>
        </authorList>
    </citation>
    <scope>NUCLEOTIDE SEQUENCE [LARGE SCALE GENOMIC DNA]</scope>
    <source>
        <strain evidence="7 8">JCM 17370</strain>
    </source>
</reference>
<dbReference type="InterPro" id="IPR000914">
    <property type="entry name" value="SBP_5_dom"/>
</dbReference>
<evidence type="ECO:0000313" key="8">
    <source>
        <dbReference type="Proteomes" id="UP000442533"/>
    </source>
</evidence>
<evidence type="ECO:0000256" key="1">
    <source>
        <dbReference type="ARBA" id="ARBA00004418"/>
    </source>
</evidence>
<evidence type="ECO:0000259" key="6">
    <source>
        <dbReference type="Pfam" id="PF00496"/>
    </source>
</evidence>
<dbReference type="GO" id="GO:0015833">
    <property type="term" value="P:peptide transport"/>
    <property type="evidence" value="ECO:0007669"/>
    <property type="project" value="TreeGrafter"/>
</dbReference>
<protein>
    <recommendedName>
        <fullName evidence="6">Solute-binding protein family 5 domain-containing protein</fullName>
    </recommendedName>
</protein>
<dbReference type="GO" id="GO:0030288">
    <property type="term" value="C:outer membrane-bounded periplasmic space"/>
    <property type="evidence" value="ECO:0007669"/>
    <property type="project" value="UniProtKB-ARBA"/>
</dbReference>
<evidence type="ECO:0000313" key="7">
    <source>
        <dbReference type="EMBL" id="MTH35961.1"/>
    </source>
</evidence>
<evidence type="ECO:0000256" key="4">
    <source>
        <dbReference type="ARBA" id="ARBA00022729"/>
    </source>
</evidence>
<dbReference type="AlphaFoldDB" id="A0A844H986"/>
<dbReference type="GO" id="GO:1904680">
    <property type="term" value="F:peptide transmembrane transporter activity"/>
    <property type="evidence" value="ECO:0007669"/>
    <property type="project" value="TreeGrafter"/>
</dbReference>
<accession>A0A844H986</accession>
<keyword evidence="3" id="KW-0813">Transport</keyword>
<dbReference type="EMBL" id="WMIF01000025">
    <property type="protein sequence ID" value="MTH35961.1"/>
    <property type="molecule type" value="Genomic_DNA"/>
</dbReference>
<dbReference type="PANTHER" id="PTHR30290">
    <property type="entry name" value="PERIPLASMIC BINDING COMPONENT OF ABC TRANSPORTER"/>
    <property type="match status" value="1"/>
</dbReference>
<dbReference type="Pfam" id="PF00496">
    <property type="entry name" value="SBP_bac_5"/>
    <property type="match status" value="1"/>
</dbReference>
<comment type="subcellular location">
    <subcellularLocation>
        <location evidence="1">Periplasm</location>
    </subcellularLocation>
</comment>
<comment type="similarity">
    <text evidence="2">Belongs to the bacterial solute-binding protein 5 family.</text>
</comment>
<dbReference type="InterPro" id="IPR030678">
    <property type="entry name" value="Peptide/Ni-bd"/>
</dbReference>
<dbReference type="Gene3D" id="3.90.76.10">
    <property type="entry name" value="Dipeptide-binding Protein, Domain 1"/>
    <property type="match status" value="1"/>
</dbReference>
<dbReference type="PANTHER" id="PTHR30290:SF9">
    <property type="entry name" value="OLIGOPEPTIDE-BINDING PROTEIN APPA"/>
    <property type="match status" value="1"/>
</dbReference>
<name>A0A844H986_9RHOB</name>
<dbReference type="GO" id="GO:0043190">
    <property type="term" value="C:ATP-binding cassette (ABC) transporter complex"/>
    <property type="evidence" value="ECO:0007669"/>
    <property type="project" value="InterPro"/>
</dbReference>
<dbReference type="InterPro" id="IPR039424">
    <property type="entry name" value="SBP_5"/>
</dbReference>
<sequence length="501" mass="53137">MKALFATSVIALTPISAMAEGDLTVGLSAIATRLDAQQLVTGSADAIASSLIYDTLVIRDAKGAFRPGVAETWEVAPDGKSLRFTIRDGATFHDGTPITAAAVKALFDSTLDPANNSLGSGAYKPYVDGVALAGDRTVVFTLKYPYAAALALFAIPSGGIQSPGSLGAQKLNEAKAVVGSGPYRVADWVPGDSLTLEANPDYWGAKPAFDHIILREIPENESRLLALETGEVGVINNVPATSLPTLQDTPGVQVQTFPSTRIQYLGFNTKIPLLSDKRVRQALNYAIDRDAVVNTILAGVANPATSFVSSNAWGHADVGTYPYDPDKARALLQEAGVAAGSKLELAVPEAYLPGGRQIGELLQANFNAIGLDTTINRYEWSTFQGVMEAHKGYEAYLLGWASVTGDADRSLTPFSALGITVNFANYDNPQVFDWVKEAAGQTDPALRKAIYRKVQEQLKEDAPWAPLAEIRYAIGTAAGLSGVFVDHNGVLVLRDAIQAAP</sequence>
<feature type="signal peptide" evidence="5">
    <location>
        <begin position="1"/>
        <end position="19"/>
    </location>
</feature>
<gene>
    <name evidence="7" type="ORF">GL279_15245</name>
</gene>
<proteinExistence type="inferred from homology"/>
<feature type="domain" description="Solute-binding protein family 5" evidence="6">
    <location>
        <begin position="65"/>
        <end position="415"/>
    </location>
</feature>